<accession>B3T577</accession>
<dbReference type="GO" id="GO:0009307">
    <property type="term" value="P:DNA restriction-modification system"/>
    <property type="evidence" value="ECO:0007669"/>
    <property type="project" value="InterPro"/>
</dbReference>
<evidence type="ECO:0000256" key="1">
    <source>
        <dbReference type="ARBA" id="ARBA00006594"/>
    </source>
</evidence>
<evidence type="ECO:0000256" key="5">
    <source>
        <dbReference type="ARBA" id="ARBA00022691"/>
    </source>
</evidence>
<dbReference type="InterPro" id="IPR012263">
    <property type="entry name" value="M_m6A_EcoRV"/>
</dbReference>
<dbReference type="Gene3D" id="3.40.50.150">
    <property type="entry name" value="Vaccinia Virus protein VP39"/>
    <property type="match status" value="1"/>
</dbReference>
<dbReference type="PROSITE" id="PS00092">
    <property type="entry name" value="N6_MTASE"/>
    <property type="match status" value="1"/>
</dbReference>
<dbReference type="PANTHER" id="PTHR30481:SF3">
    <property type="entry name" value="DNA ADENINE METHYLASE"/>
    <property type="match status" value="1"/>
</dbReference>
<dbReference type="NCBIfam" id="TIGR00571">
    <property type="entry name" value="dam"/>
    <property type="match status" value="1"/>
</dbReference>
<dbReference type="REBASE" id="25652">
    <property type="entry name" value="M.UmmNPORFBP"/>
</dbReference>
<dbReference type="PRINTS" id="PR00505">
    <property type="entry name" value="D12N6MTFRASE"/>
</dbReference>
<comment type="similarity">
    <text evidence="1">Belongs to the N(4)/N(6)-methyltransferase family.</text>
</comment>
<gene>
    <name evidence="7" type="ORF">ALOHA_HF4000ANIW141A21ctg1g20</name>
</gene>
<dbReference type="Pfam" id="PF02086">
    <property type="entry name" value="MethyltransfD12"/>
    <property type="match status" value="1"/>
</dbReference>
<dbReference type="PANTHER" id="PTHR30481">
    <property type="entry name" value="DNA ADENINE METHYLASE"/>
    <property type="match status" value="1"/>
</dbReference>
<dbReference type="PIRSF" id="PIRSF000398">
    <property type="entry name" value="M_m6A_EcoRV"/>
    <property type="match status" value="1"/>
</dbReference>
<evidence type="ECO:0000256" key="6">
    <source>
        <dbReference type="ARBA" id="ARBA00047942"/>
    </source>
</evidence>
<protein>
    <recommendedName>
        <fullName evidence="2">site-specific DNA-methyltransferase (adenine-specific)</fullName>
        <ecNumber evidence="2">2.1.1.72</ecNumber>
    </recommendedName>
</protein>
<proteinExistence type="inferred from homology"/>
<dbReference type="GO" id="GO:0006298">
    <property type="term" value="P:mismatch repair"/>
    <property type="evidence" value="ECO:0007669"/>
    <property type="project" value="TreeGrafter"/>
</dbReference>
<sequence>MQISDPISEKGYSMPTESNILNSSEVRYIAPTFAKWAGGKTQLLKQLHPLMPSHFKRYIEPFLGSGAVFFFVKRYLQPEETILSDTLGDLINCYEVVKGQVEELINDLRAHELNHTKEYYYFTRSLDPIGLTDLQKASRFLYLNKTCFNGLYRVNSKGEFNVPMGAYKKPNIVNADSLRAASMLLQDATIQEHDFANTILEARNDDFVYLDPPYYPISTTANFTGYTRNVFRESEQRRLYATYQELHRRGCLLMQSNSDTEFIRKLYDEFRIETIQARRSINSDASKRGKISELVILNY</sequence>
<dbReference type="GO" id="GO:0043565">
    <property type="term" value="F:sequence-specific DNA binding"/>
    <property type="evidence" value="ECO:0007669"/>
    <property type="project" value="TreeGrafter"/>
</dbReference>
<keyword evidence="4 7" id="KW-0808">Transferase</keyword>
<dbReference type="EC" id="2.1.1.72" evidence="2"/>
<dbReference type="InterPro" id="IPR002052">
    <property type="entry name" value="DNA_methylase_N6_adenine_CS"/>
</dbReference>
<keyword evidence="3 7" id="KW-0489">Methyltransferase</keyword>
<dbReference type="InterPro" id="IPR012327">
    <property type="entry name" value="MeTrfase_D12"/>
</dbReference>
<dbReference type="GO" id="GO:1904047">
    <property type="term" value="F:S-adenosyl-L-methionine binding"/>
    <property type="evidence" value="ECO:0007669"/>
    <property type="project" value="TreeGrafter"/>
</dbReference>
<dbReference type="InterPro" id="IPR023095">
    <property type="entry name" value="Ade_MeTrfase_dom_2"/>
</dbReference>
<dbReference type="GO" id="GO:0009007">
    <property type="term" value="F:site-specific DNA-methyltransferase (adenine-specific) activity"/>
    <property type="evidence" value="ECO:0007669"/>
    <property type="project" value="UniProtKB-EC"/>
</dbReference>
<evidence type="ECO:0000256" key="2">
    <source>
        <dbReference type="ARBA" id="ARBA00011900"/>
    </source>
</evidence>
<reference evidence="7" key="1">
    <citation type="journal article" date="2008" name="ISME J.">
        <title>Genomic patterns of recombination, clonal divergence and environment in marine microbial populations.</title>
        <authorList>
            <person name="Konstantinidis K.T."/>
            <person name="Delong E.F."/>
        </authorList>
    </citation>
    <scope>NUCLEOTIDE SEQUENCE</scope>
</reference>
<evidence type="ECO:0000313" key="7">
    <source>
        <dbReference type="EMBL" id="ABZ07736.1"/>
    </source>
</evidence>
<dbReference type="EMBL" id="EU016608">
    <property type="protein sequence ID" value="ABZ07736.1"/>
    <property type="molecule type" value="Genomic_DNA"/>
</dbReference>
<evidence type="ECO:0000256" key="3">
    <source>
        <dbReference type="ARBA" id="ARBA00022603"/>
    </source>
</evidence>
<keyword evidence="5" id="KW-0949">S-adenosyl-L-methionine</keyword>
<evidence type="ECO:0000256" key="4">
    <source>
        <dbReference type="ARBA" id="ARBA00022679"/>
    </source>
</evidence>
<name>B3T577_9ZZZZ</name>
<dbReference type="Gene3D" id="1.10.1020.10">
    <property type="entry name" value="Adenine-specific Methyltransferase, Domain 2"/>
    <property type="match status" value="1"/>
</dbReference>
<comment type="catalytic activity">
    <reaction evidence="6">
        <text>a 2'-deoxyadenosine in DNA + S-adenosyl-L-methionine = an N(6)-methyl-2'-deoxyadenosine in DNA + S-adenosyl-L-homocysteine + H(+)</text>
        <dbReference type="Rhea" id="RHEA:15197"/>
        <dbReference type="Rhea" id="RHEA-COMP:12418"/>
        <dbReference type="Rhea" id="RHEA-COMP:12419"/>
        <dbReference type="ChEBI" id="CHEBI:15378"/>
        <dbReference type="ChEBI" id="CHEBI:57856"/>
        <dbReference type="ChEBI" id="CHEBI:59789"/>
        <dbReference type="ChEBI" id="CHEBI:90615"/>
        <dbReference type="ChEBI" id="CHEBI:90616"/>
        <dbReference type="EC" id="2.1.1.72"/>
    </reaction>
</comment>
<organism evidence="7">
    <name type="scientific">uncultured marine microorganism HF4000_ANIW141A21</name>
    <dbReference type="NCBI Taxonomy" id="455535"/>
    <lineage>
        <taxon>unclassified sequences</taxon>
        <taxon>environmental samples</taxon>
    </lineage>
</organism>
<dbReference type="SUPFAM" id="SSF53335">
    <property type="entry name" value="S-adenosyl-L-methionine-dependent methyltransferases"/>
    <property type="match status" value="1"/>
</dbReference>
<dbReference type="InterPro" id="IPR029063">
    <property type="entry name" value="SAM-dependent_MTases_sf"/>
</dbReference>
<dbReference type="GO" id="GO:0032259">
    <property type="term" value="P:methylation"/>
    <property type="evidence" value="ECO:0007669"/>
    <property type="project" value="UniProtKB-KW"/>
</dbReference>
<dbReference type="AlphaFoldDB" id="B3T577"/>